<proteinExistence type="inferred from homology"/>
<dbReference type="PANTHER" id="PTHR11202">
    <property type="entry name" value="SPROUTY-RELATED, EVH1 DOMAIN-CONTAINING PROTEIN FAMILY MEMBER"/>
    <property type="match status" value="1"/>
</dbReference>
<keyword evidence="4" id="KW-0963">Cytoplasm</keyword>
<dbReference type="GO" id="GO:0005829">
    <property type="term" value="C:cytosol"/>
    <property type="evidence" value="ECO:0007669"/>
    <property type="project" value="UniProtKB-ARBA"/>
</dbReference>
<organism evidence="12 13">
    <name type="scientific">Octopus sinensis</name>
    <name type="common">East Asian common octopus</name>
    <dbReference type="NCBI Taxonomy" id="2607531"/>
    <lineage>
        <taxon>Eukaryota</taxon>
        <taxon>Metazoa</taxon>
        <taxon>Spiralia</taxon>
        <taxon>Lophotrochozoa</taxon>
        <taxon>Mollusca</taxon>
        <taxon>Cephalopoda</taxon>
        <taxon>Coleoidea</taxon>
        <taxon>Octopodiformes</taxon>
        <taxon>Octopoda</taxon>
        <taxon>Incirrata</taxon>
        <taxon>Octopodidae</taxon>
        <taxon>Octopus</taxon>
    </lineage>
</organism>
<keyword evidence="7" id="KW-0009">Actin-binding</keyword>
<dbReference type="GO" id="GO:0003779">
    <property type="term" value="F:actin binding"/>
    <property type="evidence" value="ECO:0007669"/>
    <property type="project" value="UniProtKB-KW"/>
</dbReference>
<feature type="compositionally biased region" description="Polar residues" evidence="10">
    <location>
        <begin position="368"/>
        <end position="384"/>
    </location>
</feature>
<evidence type="ECO:0000256" key="5">
    <source>
        <dbReference type="ARBA" id="ARBA00022553"/>
    </source>
</evidence>
<sequence length="448" mass="47633">MCEVPIVTARASVMTYDEPNKKWIPKGKSQGLSKVQIFHHTSNNTFRVVARKVPDHEVVINCAILKGLKYNRATQTFHQWRDSRLVYGLNFTSKEDADSFAQAMLSALETLECMYRTPPPVAPPPQPPQPSSIYQHINVNGPKEPETDRIQRDEMKSQHQRQLSGGVNNIGMKDPSPQSMMMANSAGTLNREQVSSSSQPPVAPPVPPAPPGPPPAMTGPPKPPAAPTVPVAPQPPPVGAPPPPPPPPPLPTNSSAVAAPLPTGGGGLAEALQKAKLKSVARPDDGAASAAAAAGADGAGNAAQAGMNSLARPLIPGAENMMSEMQRKLAARRAKTENSSQEADSSSSSPEVKKSRDKTTTNGNGNKFNQAQNGSESPKVTQRINPVVPVPQKLSLTGQEIITVSNGGGNTSGDFELLKQEIVAEMRRELQKVKLDIIDALRQELSNR</sequence>
<evidence type="ECO:0000313" key="12">
    <source>
        <dbReference type="Proteomes" id="UP000515154"/>
    </source>
</evidence>
<dbReference type="InterPro" id="IPR000697">
    <property type="entry name" value="WH1/EVH1_dom"/>
</dbReference>
<feature type="compositionally biased region" description="Low complexity" evidence="10">
    <location>
        <begin position="286"/>
        <end position="306"/>
    </location>
</feature>
<keyword evidence="12" id="KW-1185">Reference proteome</keyword>
<evidence type="ECO:0000256" key="6">
    <source>
        <dbReference type="ARBA" id="ARBA00023036"/>
    </source>
</evidence>
<evidence type="ECO:0000313" key="13">
    <source>
        <dbReference type="RefSeq" id="XP_029642574.1"/>
    </source>
</evidence>
<dbReference type="CDD" id="cd01207">
    <property type="entry name" value="EVH1_Ena_VASP-like"/>
    <property type="match status" value="1"/>
</dbReference>
<dbReference type="FunFam" id="2.30.29.30:FF:000047">
    <property type="entry name" value="vasodilator-stimulated phosphoprotein isoform X2"/>
    <property type="match status" value="1"/>
</dbReference>
<name>A0A6P7SWG3_9MOLL</name>
<keyword evidence="5" id="KW-0597">Phosphoprotein</keyword>
<evidence type="ECO:0000256" key="7">
    <source>
        <dbReference type="ARBA" id="ARBA00023203"/>
    </source>
</evidence>
<dbReference type="KEGG" id="osn:115217115"/>
<feature type="compositionally biased region" description="Low complexity" evidence="10">
    <location>
        <begin position="339"/>
        <end position="349"/>
    </location>
</feature>
<keyword evidence="8" id="KW-0206">Cytoskeleton</keyword>
<dbReference type="SMART" id="SM00461">
    <property type="entry name" value="WH1"/>
    <property type="match status" value="1"/>
</dbReference>
<dbReference type="InterPro" id="IPR011993">
    <property type="entry name" value="PH-like_dom_sf"/>
</dbReference>
<keyword evidence="9" id="KW-0966">Cell projection</keyword>
<dbReference type="InterPro" id="IPR014885">
    <property type="entry name" value="VASP_tetra"/>
</dbReference>
<dbReference type="AlphaFoldDB" id="A0A6P7SWG3"/>
<evidence type="ECO:0000259" key="11">
    <source>
        <dbReference type="PROSITE" id="PS50229"/>
    </source>
</evidence>
<dbReference type="GO" id="GO:0030027">
    <property type="term" value="C:lamellipodium"/>
    <property type="evidence" value="ECO:0007669"/>
    <property type="project" value="UniProtKB-SubCell"/>
</dbReference>
<dbReference type="SUPFAM" id="SSF118370">
    <property type="entry name" value="Vasodilator-stimulated phosphoprotein, VASP, tetramerisation domain"/>
    <property type="match status" value="1"/>
</dbReference>
<dbReference type="GO" id="GO:0017124">
    <property type="term" value="F:SH3 domain binding"/>
    <property type="evidence" value="ECO:0007669"/>
    <property type="project" value="UniProtKB-KW"/>
</dbReference>
<evidence type="ECO:0000256" key="8">
    <source>
        <dbReference type="ARBA" id="ARBA00023212"/>
    </source>
</evidence>
<feature type="domain" description="WH1" evidence="11">
    <location>
        <begin position="1"/>
        <end position="111"/>
    </location>
</feature>
<feature type="compositionally biased region" description="Pro residues" evidence="10">
    <location>
        <begin position="119"/>
        <end position="130"/>
    </location>
</feature>
<evidence type="ECO:0000256" key="10">
    <source>
        <dbReference type="SAM" id="MobiDB-lite"/>
    </source>
</evidence>
<protein>
    <submittedName>
        <fullName evidence="13">Vasodilator-stimulated phosphoprotein isoform X1</fullName>
    </submittedName>
</protein>
<feature type="region of interest" description="Disordered" evidence="10">
    <location>
        <begin position="119"/>
        <end position="384"/>
    </location>
</feature>
<feature type="compositionally biased region" description="Pro residues" evidence="10">
    <location>
        <begin position="201"/>
        <end position="251"/>
    </location>
</feature>
<reference evidence="13" key="1">
    <citation type="submission" date="2025-08" db="UniProtKB">
        <authorList>
            <consortium name="RefSeq"/>
        </authorList>
    </citation>
    <scope>IDENTIFICATION</scope>
</reference>
<comment type="similarity">
    <text evidence="3">Belongs to the Ena/VASP family.</text>
</comment>
<keyword evidence="6" id="KW-0729">SH3-binding</keyword>
<dbReference type="Proteomes" id="UP000515154">
    <property type="component" value="Linkage group LG11"/>
</dbReference>
<dbReference type="SUPFAM" id="SSF50729">
    <property type="entry name" value="PH domain-like"/>
    <property type="match status" value="1"/>
</dbReference>
<dbReference type="Pfam" id="PF00568">
    <property type="entry name" value="WH1"/>
    <property type="match status" value="1"/>
</dbReference>
<evidence type="ECO:0000256" key="1">
    <source>
        <dbReference type="ARBA" id="ARBA00004245"/>
    </source>
</evidence>
<dbReference type="PROSITE" id="PS50229">
    <property type="entry name" value="WH1"/>
    <property type="match status" value="1"/>
</dbReference>
<dbReference type="GO" id="GO:0030054">
    <property type="term" value="C:cell junction"/>
    <property type="evidence" value="ECO:0007669"/>
    <property type="project" value="UniProtKB-ARBA"/>
</dbReference>
<dbReference type="Gene3D" id="2.30.29.30">
    <property type="entry name" value="Pleckstrin-homology domain (PH domain)/Phosphotyrosine-binding domain (PTB)"/>
    <property type="match status" value="1"/>
</dbReference>
<dbReference type="Pfam" id="PF08776">
    <property type="entry name" value="VASP_tetra"/>
    <property type="match status" value="1"/>
</dbReference>
<feature type="compositionally biased region" description="Basic and acidic residues" evidence="10">
    <location>
        <begin position="143"/>
        <end position="157"/>
    </location>
</feature>
<dbReference type="RefSeq" id="XP_029642574.1">
    <property type="nucleotide sequence ID" value="XM_029786714.2"/>
</dbReference>
<evidence type="ECO:0000256" key="4">
    <source>
        <dbReference type="ARBA" id="ARBA00022490"/>
    </source>
</evidence>
<dbReference type="PANTHER" id="PTHR11202:SF22">
    <property type="entry name" value="PROTEIN ENABLED"/>
    <property type="match status" value="1"/>
</dbReference>
<evidence type="ECO:0000256" key="2">
    <source>
        <dbReference type="ARBA" id="ARBA00004510"/>
    </source>
</evidence>
<dbReference type="GO" id="GO:0005856">
    <property type="term" value="C:cytoskeleton"/>
    <property type="evidence" value="ECO:0007669"/>
    <property type="project" value="UniProtKB-SubCell"/>
</dbReference>
<feature type="compositionally biased region" description="Polar residues" evidence="10">
    <location>
        <begin position="176"/>
        <end position="199"/>
    </location>
</feature>
<evidence type="ECO:0000256" key="3">
    <source>
        <dbReference type="ARBA" id="ARBA00009785"/>
    </source>
</evidence>
<evidence type="ECO:0000256" key="9">
    <source>
        <dbReference type="ARBA" id="ARBA00023273"/>
    </source>
</evidence>
<dbReference type="Gene3D" id="1.20.5.1160">
    <property type="entry name" value="Vasodilator-stimulated phosphoprotein"/>
    <property type="match status" value="1"/>
</dbReference>
<gene>
    <name evidence="13" type="primary">LOC115217115</name>
</gene>
<accession>A0A6P7SWG3</accession>
<comment type="subcellular location">
    <subcellularLocation>
        <location evidence="2">Cell projection</location>
        <location evidence="2">Lamellipodium</location>
    </subcellularLocation>
    <subcellularLocation>
        <location evidence="1">Cytoplasm</location>
        <location evidence="1">Cytoskeleton</location>
    </subcellularLocation>
</comment>
<dbReference type="InterPro" id="IPR038023">
    <property type="entry name" value="VASP_sf"/>
</dbReference>